<dbReference type="OrthoDB" id="5835400at2759"/>
<feature type="signal peptide" evidence="2">
    <location>
        <begin position="1"/>
        <end position="17"/>
    </location>
</feature>
<evidence type="ECO:0000256" key="1">
    <source>
        <dbReference type="SAM" id="MobiDB-lite"/>
    </source>
</evidence>
<evidence type="ECO:0000256" key="2">
    <source>
        <dbReference type="SAM" id="SignalP"/>
    </source>
</evidence>
<keyword evidence="3" id="KW-1185">Reference proteome</keyword>
<feature type="compositionally biased region" description="Polar residues" evidence="1">
    <location>
        <begin position="141"/>
        <end position="162"/>
    </location>
</feature>
<evidence type="ECO:0000313" key="4">
    <source>
        <dbReference type="WBParaSite" id="HCON_00059725-00001"/>
    </source>
</evidence>
<proteinExistence type="predicted"/>
<feature type="region of interest" description="Disordered" evidence="1">
    <location>
        <begin position="42"/>
        <end position="187"/>
    </location>
</feature>
<organism evidence="3 4">
    <name type="scientific">Haemonchus contortus</name>
    <name type="common">Barber pole worm</name>
    <dbReference type="NCBI Taxonomy" id="6289"/>
    <lineage>
        <taxon>Eukaryota</taxon>
        <taxon>Metazoa</taxon>
        <taxon>Ecdysozoa</taxon>
        <taxon>Nematoda</taxon>
        <taxon>Chromadorea</taxon>
        <taxon>Rhabditida</taxon>
        <taxon>Rhabditina</taxon>
        <taxon>Rhabditomorpha</taxon>
        <taxon>Strongyloidea</taxon>
        <taxon>Trichostrongylidae</taxon>
        <taxon>Haemonchus</taxon>
    </lineage>
</organism>
<dbReference type="WBParaSite" id="HCON_00059725-00001">
    <property type="protein sequence ID" value="HCON_00059725-00001"/>
    <property type="gene ID" value="HCON_00059725"/>
</dbReference>
<protein>
    <submittedName>
        <fullName evidence="4">Glycoprotein</fullName>
    </submittedName>
</protein>
<evidence type="ECO:0000313" key="3">
    <source>
        <dbReference type="Proteomes" id="UP000025227"/>
    </source>
</evidence>
<dbReference type="OMA" id="WPGQRID"/>
<name>A0A7I5E853_HAECO</name>
<sequence length="613" mass="68285">MLLAVIVTLILSISGTSKRSRADAADEPVDESVLAKLQKAAIESHRGAALKAPPNRGRPPHKPNRSVPPYRPDRPLPTLEPASQKPLPPHQPGTPRPLPPYKPSPSSPVPSKEPSPSPSEKPLPVPLSSKETAGPIPTSPAPTKQTPGSVPSPEVTQKTDPATPTTKKPPVGPPKPVIVGGQRQPIYTVPPPPDIWKKLEIGREVRRYWELEWSKSTFSKECSEHVLQVVPVYFWPGERLDLPCHMCELSMAYNGKISVLSRKDLYSTVQDNTHSKTPVGTTSKPFNMVHIPGSPEGTPPTMPEPMFYQRNGKLSIIHANPSNQGVYFCYDELSIGITNLFYVVQAMTPPVSIFDSDRIPEEEMHVFDDYCSTKSGSVQISPAINWRFHFQPTFRDDKPEHCTKGTVCEDYQEMTGSIWESHNETCSLDGCRVSIPPIQMQNSQFDPGLDIELRWEDWSSCEGNVPAQRREAHCYIVAQPGFTVDEDAEELASGILEFEWAVKVGQLVRSEGVRNHGVRLHSSTVAAYLYRQNVLQGCGTVEEGVRIAADDVWRKYLLRAMGVKDSNGKQIERNHESPFNLENAFQACFRYQKAGENHEMIIGTYMVETRDCF</sequence>
<dbReference type="AlphaFoldDB" id="A0A7I5E853"/>
<feature type="compositionally biased region" description="Pro residues" evidence="1">
    <location>
        <begin position="86"/>
        <end position="125"/>
    </location>
</feature>
<feature type="chain" id="PRO_5029807703" evidence="2">
    <location>
        <begin position="18"/>
        <end position="613"/>
    </location>
</feature>
<reference evidence="4" key="1">
    <citation type="submission" date="2020-12" db="UniProtKB">
        <authorList>
            <consortium name="WormBaseParasite"/>
        </authorList>
    </citation>
    <scope>IDENTIFICATION</scope>
    <source>
        <strain evidence="4">MHco3</strain>
    </source>
</reference>
<keyword evidence="2" id="KW-0732">Signal</keyword>
<accession>A0A7I5E853</accession>
<dbReference type="Proteomes" id="UP000025227">
    <property type="component" value="Unplaced"/>
</dbReference>